<evidence type="ECO:0000259" key="5">
    <source>
        <dbReference type="Pfam" id="PF17802"/>
    </source>
</evidence>
<dbReference type="EMBL" id="PTJA01000018">
    <property type="protein sequence ID" value="PPK76360.1"/>
    <property type="molecule type" value="Genomic_DNA"/>
</dbReference>
<reference evidence="6 7" key="1">
    <citation type="submission" date="2018-02" db="EMBL/GenBank/DDBJ databases">
        <title>Genomic Encyclopedia of Archaeal and Bacterial Type Strains, Phase II (KMG-II): from individual species to whole genera.</title>
        <authorList>
            <person name="Goeker M."/>
        </authorList>
    </citation>
    <scope>NUCLEOTIDE SEQUENCE [LARGE SCALE GENOMIC DNA]</scope>
    <source>
        <strain evidence="6 7">DSM 3808</strain>
    </source>
</reference>
<evidence type="ECO:0000256" key="4">
    <source>
        <dbReference type="SAM" id="MobiDB-lite"/>
    </source>
</evidence>
<feature type="domain" description="SpaA-like prealbumin fold" evidence="5">
    <location>
        <begin position="4803"/>
        <end position="4911"/>
    </location>
</feature>
<dbReference type="InterPro" id="IPR013783">
    <property type="entry name" value="Ig-like_fold"/>
</dbReference>
<organism evidence="6 7">
    <name type="scientific">Lacrimispora xylanisolvens</name>
    <dbReference type="NCBI Taxonomy" id="384636"/>
    <lineage>
        <taxon>Bacteria</taxon>
        <taxon>Bacillati</taxon>
        <taxon>Bacillota</taxon>
        <taxon>Clostridia</taxon>
        <taxon>Lachnospirales</taxon>
        <taxon>Lachnospiraceae</taxon>
        <taxon>Lacrimispora</taxon>
    </lineage>
</organism>
<feature type="domain" description="SpaA-like prealbumin fold" evidence="5">
    <location>
        <begin position="4218"/>
        <end position="4313"/>
    </location>
</feature>
<feature type="domain" description="SpaA-like prealbumin fold" evidence="5">
    <location>
        <begin position="3827"/>
        <end position="3915"/>
    </location>
</feature>
<dbReference type="NCBIfam" id="NF033073">
    <property type="entry name" value="LPXTG_double"/>
    <property type="match status" value="1"/>
</dbReference>
<proteinExistence type="inferred from homology"/>
<keyword evidence="7" id="KW-1185">Reference proteome</keyword>
<feature type="compositionally biased region" description="Low complexity" evidence="4">
    <location>
        <begin position="208"/>
        <end position="230"/>
    </location>
</feature>
<evidence type="ECO:0000313" key="7">
    <source>
        <dbReference type="Proteomes" id="UP000237749"/>
    </source>
</evidence>
<keyword evidence="2" id="KW-0964">Secreted</keyword>
<dbReference type="InterPro" id="IPR041033">
    <property type="entry name" value="SpaA_PFL_dom_1"/>
</dbReference>
<feature type="domain" description="SpaA-like prealbumin fold" evidence="5">
    <location>
        <begin position="987"/>
        <end position="1056"/>
    </location>
</feature>
<feature type="region of interest" description="Disordered" evidence="4">
    <location>
        <begin position="349"/>
        <end position="371"/>
    </location>
</feature>
<sequence>MKGAMKKIHRFKRVLAWLLTIAIVSGNVSQLTAITVYAGEYTERNTASPSNASKASPSEATPSQAKQVIDVKVTQSAIEKILKKDADRRPELKEDLIPFKGEQKDLVTEKLYEELEGKTLILQRKEGRAMYLVVVSDVLGDEPFSETDESDRIKQESILQSVQIIGVNGYKDRECEFRLRIVSDNFVVTDAQMDEYAVVGENSEEATLQNGLNNSTGGSTGAAAAAGTKAETIEETAAETQAAETTSGTKEDSSTENSETGADSSTENESEAVETQTGKYESQESISGETGEEKTEDVKQEEVKTEKAEPEEESNDSGNSVSGNELTVSKNEISGQQLSISRHQVPVLSEAQETVATPSEAASEPEQFDSADIVSIGDGKVLSGDEKSALMGVSSEEDNGFSLTSLFVQPSFSMVVPSYGITLLNMEVSDEAKLSPYETALSYYGEDATDKKDTVEINLDQSMTGEIKAGELFTYTITYTMQAAPLYEYAAGGKLSLFETYENAVIYFTVPAGITLEEQSGKVELDTSDSEKNVYKIQVGDENHSIRPGKSDNIIINAYIDGNGKRAVGETFTLPDNSVAFHADVKVEDKTDKDKVTYPGNIPTVTYATQPSQTQLQLISDDQWHIKKSVTPEDHAYSIIRDDEGNPQYVEITYLIEVGMYGNPGVISRDSAGTIYQTYGRTGFKEGSFHITDKLSITTPDSPVEMKPVSVRVTWGDGNSIPVDQKEDGSIVINSYKTQGQNGADHIYVSDLAPTYSSYLVTARYPFKPFVLKYNDPRVNESSVFTVLNQAHLEYVKLGTSQVMKDDSEAAVAVHEVNKPAVIQIAKLLDEGIGVLKPYDLTMEKEYPGSAEFEIYSVDAQGNQTPYDNYTVLDPNGKSIQKGTIAVNPSSEAGETISYTTGDRGSIQIQADPGTYVIKEGKKPAGTEYSYAVVDSKTFKDSQEIQFTIKAGENKEVKVVNNVVGKGAIEFYKKARTWDSVDAKESDLNALKGAQFTLYTKDNGTLTEVTTVQSDENGLVRFKPVTPGEYVIKEKSANGYIIDTREYPVTVKRGETSVLKEGSNYLVNTLNQAKVQVTKLLQKDDGTYQSVPQQYKGNFDNHFWFETTVDGSSWTRVSVNSRETYSLDGNSGFEAVLPVYDNGNRVIRYRVVEELPDGYSDGNPAESGFTTETKNSKTYLCKEFTLVPLKTASVEIKNNRQAILKLQKETWSFGNQWSSGWINTGNSNAGYQFKLYAADKNQKNYSEVTPGKIYVTDQNGIITAGNLDITKDYYWSESGSADRLEADEAEKNIDDAVVNGIKTPLIGPYTVSRESDANVKAYNIPQKVPYWLQKYDVTDNSKKITATFRITRVTDGVEVFKGDVTLDGTFISLDPGTKYRVEEVKAPDNYVGSEISEFTTPNGPINRELLKEWFWYPATTTHLKFYNKPFKTVNLKKVKYNSNGSADNSVKITFEVYQKDGDHFTAVTLPDSKNTIVSNTDTVMAPGTYYFKEILSSDIINPLFLMNNKADGQYEGYIIQNGTVYYGPATVTAAETTAEKNSNIYLNGSKSLENYQNSGRVMVTKRDALRKTPVSGAVFGIYLRSQFREADWANSIKNPIQTKTSGTNGQVTFDSSKLRIFDDSGNRIPYVIAEITPPSGYLPSYDVLTTTLTEGKTISTVNGDPSGTPLIIEDEPKLTIRTQKYWRDGWNDQFYEVNRALGNVNLALYKVNRDQPGIADFVQTQVTNEFDGIATFNDIDRKDTYYVAEVRVPTMSESKLSFELNMGNKEPLPLENGQPAKSLSVADLQTRYNAVSFSGKDLPANVDSLVRYTDPIFNYKSWVQFNVWKTCDGITFGGGTHDERHMVNGARFTLYKMLDDTRNLASIQMKDLADGSRFETEGQYESGTRIDPQTGKRQDGQFDTTILDDGYVYWLVEDQAAPGYVLEEGGKIAAVFVPDHWGYSGYDEIRHSYQSGRNEKIAVITNQHSGGGTGLENYHFQVALNKWLETAEKQYSLLGGAKFQIWLLDPENNEKLLPIDVVETGLESDGTHKTGYALSKTIRLDEVSNKLTELGKNPKDILQYNTEGDPVKLVLGLEEIYAPSKVTMDATLHVLNVTVPISKDYIDEQYFWDTGKATEFRLINKVSKEYPVTIKKYGYTPDTGTFQKTDDELDGMNIQKTPLSGVGFEVWQYQWNTSGYDYKKYGTYTTDSTGKILIPGGLPSGLYRMKETLTKEQNKQYITMYTGDNGLWRYFTVASTSLTVPVYNPKKPMLEIEKTAWNGERPEGLSGITFTLKTPSGGQVTAVTQKQGDGRYVAALNGLDSGTYTLLSEKLGSSAENTATDNYFQQQSVSVGYKPVADGNKVTLVPVADGIAGPLAALTVRNPRLAQLTLHKTDGEDKQSGDSMKGAEFRLEYMKFRTGTDLDGGVLRNVEDPAYDKPGDGFTALTKTLEDQGNGSYILKNCQPGWYRITETKAPDGYTVGTAPLVVAVTGDMTGTYQNTEVTFENRQKVTLTITKKLIFGDGFINDQDMKDKLPSQVVFDVYTYSDAQKDYKPVYDENNQPVTVTIHNFVAADGYYTAEGKIQLAQNPEGGAYYVKERENPDWMLTGESGVTNGKLWSDGYIQAGTGSDFTTKTPVAIGVENQYAKAKIRITKVDAADSTKKLTGAGFSLYSDQALTSYVGDFKEIGTSGIYEFLLSTKKFNPGTYYVKETNAPLGYLTIGTAVPEQGLTAETGKTTEITVENQGGIDFQITKYSGDGKTEAGKAGITFELYKKEAGDTWNYVTEGTTDAQGKLSFRGLKQESGYSYGLYEVPVKDHGFDTFRLEAFNGGSGTILPVTADLNKNGETIRNLDLYVLSDRNTKAPGVYQFTVHNQEALPLKLFKNDINKQDNPSSAINAFVKVTNKETGKQAGDIVSVPYGESGTTVMLLPGTYEIEETSITPNADGYVINPDDNRTVYKKEVTIEKGNIPSPLEFTNVKQKTGVNLEKSTQTTSLKDLWWNDGQVVTYTLTPGAVNTIPLDQYEVTDQGLTMLDTGKNVLDEKEYSNEKYTILSVKPGKAAQVNRLKEGKTGTIMADVTFYGFDGSQIGTVQTVRVSGDGEIGEIKPVGSRKVKSFKISYRDETLKGSTKNAYTLGQDFVPGTIAVTAKLNRQDATLADGSYKKDIKYIRNKADVSMKYRKWDVNGTLNSGQDASKAEALCDISVVQSQAPILSVSKNVNPVKGVQPGNELTYTLTVTNATTSSDEGIAPIQKPVLIDLVPLGVSVSGETSGEDRLLTAVALDRAPNGVTIDKTVRKVDPETGRETLFIRLNGNLQKGESVTVSVKAKVAGNIINYGKNILNTLFVTSDVLQPAFSLNHTGASFMINTSSGTKWPSNDLPSGALLPDEKYRSYGYASDSAENTMSTGTGIQLYKEVKGNLDTRYVSGTTTGKVAKSAEDTELTQYDGTVLYRLMVNNASSQDYVSQLQLMDILPVKGDYSTGNFERISDFRLKYDSIQSIEIENRKDTGSSGRKVQGFDYEISYSNKTFDNRDTAVAGKNAMLNNTSGFWSSSSSDPTAIRIKITDPEFYLAPGENLVVTYKTVVPYSTAKELEDVAYGYAVNDFATAYSYKEASLESIEKPFSQVQTSNSVQVLLVPGKVKVSGRIWIDDDNNGIQNESVNKDHLLTDLFPLLQSGYFKVSLMKFSKNGDDQTSMVPGTGDARFLFDSLTPAKPYDLPDSEITESIQDKWYSGTSLKLNSLKGDDPAHYQIEVNEGTMPKGFEDLILKLAKPNMLPDGENKKAGRSRVPKTLQEGGANYDESRDSNFNETKNGYSSEDFFLWSTAGEYDTTKDIGFVPYRSVTVKKTNKAQNPVEGAHFTVYGPFTNQEMDSLRNTIITNTNVLKTPASEGKTTLTDGEAVWNAGELLYYMNYIIVEDGAPAGYQLSDAVSSDMEAMDSYQVQGQKAWVLKSKEFKTEAEPIPSTVTVEDSYIAGSLDFTKIDGITKEQIAGASFQINKKSDVVKDAWDAMIASMKKDALSMGITDVKENSQGVSFKVTDGSVHITGIPLGSYTLSEIQVPDGYDISKKLEETAFEITLDGQKAQLNNIEGNVIENTRTEYSLSIRKADNAGNEAVKGISFSISGPGKYESNTWNPFSRNKFKVNDPENTGYEVKQTGNDGVVTWNLPYGDYELTELPAPGYQAIEPFYVRIGQDGAVSLLNAKDRTDIVLDSQEQKTINVVVTNNVLTAPIVIEKMDGESKSLITGAWFELSGTSLVEGAFKKYLSNGNVTGSGVSNVTTKTNGDVLSVTFRVDGLGDSKQGKLTQIPYGTYTLKETQAPAGYLFGGDYGFIKEFELKEPEGISLTGSEAVINTPHELTIEKRDKSTNALLSNAEFILMTPEGKYVSLDGNNSFTGLTDKKEEGSSFTTSSSGTVTVKRLPAGNYVLKEIKAPENYSVSADTEISVLETGNTDRIQVFDARERAKIRINKAASHNHEMRLSGAVFDIYSDQGLTALAGTITTGTDGLGESQMLPLGTYYLKEKVSPAGFEAGSRVYEVTLKADSESSNVTTDGSEFVFNDYGTGNLTFDKVDGVTEKLLPSAEFSITKRTTQIEGTYEDFADKLLKTSVEELEAMGIRDVQKDGDSIRFTALSGHVDIGNIPYGTYTLKEEKAPEGYLSLNGKAEFEFTLSADQKNAKLNEDNQVVNDRAQFVIKLKKTDNLKRSISGISFYILGPGKYEDNGILSVFGASRFHTLPDAGNGTFVTGDDGTISLGLKHGDYQIREAATDRYDSIEPFYIRVDEKGKVSILKDNSKAVSVDNDSEASLTVTNQISTGSMSLEKVDSEDTNKRLAGAEFTLTNVSTMVPGAWDSYRSLAASDGASWTPENVNGSSIVFTLSGKAVITNLPYGTYRITETKAPSGYLLGTQPWSREFTLSQSETSELYVKPALFEKTKGAVENQPSKVIVVKTNAVFADIRLGGAEFIVKASKDGYVKLNNGSFAGYTANEKEATRFETDSSGQYSIKRLPADTYTFVETRAPYGYQINSSITPLTLDGVNSFTITVQDERIRGDGGDDDGPGPSPRTPQSTVTIIPDPVPLANMPGDSQIDFVTIDDGNVPLAKLPKTGERKSNAGKVMVALSGFMLALYAAVNKKKKPDK</sequence>
<comment type="caution">
    <text evidence="6">The sequence shown here is derived from an EMBL/GenBank/DDBJ whole genome shotgun (WGS) entry which is preliminary data.</text>
</comment>
<feature type="domain" description="SpaA-like prealbumin fold" evidence="5">
    <location>
        <begin position="2633"/>
        <end position="2728"/>
    </location>
</feature>
<dbReference type="SUPFAM" id="SSF49478">
    <property type="entry name" value="Cna protein B-type domain"/>
    <property type="match status" value="1"/>
</dbReference>
<feature type="compositionally biased region" description="Polar residues" evidence="4">
    <location>
        <begin position="273"/>
        <end position="288"/>
    </location>
</feature>
<accession>A0A2S6HFY2</accession>
<dbReference type="PANTHER" id="PTHR36108:SF13">
    <property type="entry name" value="COLOSSIN-B-RELATED"/>
    <property type="match status" value="1"/>
</dbReference>
<feature type="domain" description="SpaA-like prealbumin fold" evidence="5">
    <location>
        <begin position="4344"/>
        <end position="4443"/>
    </location>
</feature>
<feature type="domain" description="SpaA-like prealbumin fold" evidence="5">
    <location>
        <begin position="4551"/>
        <end position="4668"/>
    </location>
</feature>
<feature type="region of interest" description="Disordered" evidence="4">
    <location>
        <begin position="3762"/>
        <end position="3791"/>
    </location>
</feature>
<evidence type="ECO:0000256" key="1">
    <source>
        <dbReference type="ARBA" id="ARBA00007257"/>
    </source>
</evidence>
<feature type="domain" description="SpaA-like prealbumin fold" evidence="5">
    <location>
        <begin position="2371"/>
        <end position="2481"/>
    </location>
</feature>
<feature type="region of interest" description="Disordered" evidence="4">
    <location>
        <begin position="5034"/>
        <end position="5056"/>
    </location>
</feature>
<gene>
    <name evidence="6" type="ORF">BXY41_11849</name>
</gene>
<feature type="domain" description="SpaA-like prealbumin fold" evidence="5">
    <location>
        <begin position="3961"/>
        <end position="4072"/>
    </location>
</feature>
<evidence type="ECO:0000256" key="2">
    <source>
        <dbReference type="ARBA" id="ARBA00022525"/>
    </source>
</evidence>
<evidence type="ECO:0000256" key="3">
    <source>
        <dbReference type="ARBA" id="ARBA00022729"/>
    </source>
</evidence>
<feature type="compositionally biased region" description="Low complexity" evidence="4">
    <location>
        <begin position="238"/>
        <end position="248"/>
    </location>
</feature>
<name>A0A2S6HFY2_9FIRM</name>
<feature type="region of interest" description="Disordered" evidence="4">
    <location>
        <begin position="1878"/>
        <end position="1899"/>
    </location>
</feature>
<dbReference type="PANTHER" id="PTHR36108">
    <property type="entry name" value="COLOSSIN-B-RELATED"/>
    <property type="match status" value="1"/>
</dbReference>
<dbReference type="RefSeq" id="WP_104439553.1">
    <property type="nucleotide sequence ID" value="NZ_PTJA01000018.1"/>
</dbReference>
<feature type="domain" description="SpaA-like prealbumin fold" evidence="5">
    <location>
        <begin position="4452"/>
        <end position="4537"/>
    </location>
</feature>
<feature type="domain" description="SpaA-like prealbumin fold" evidence="5">
    <location>
        <begin position="4088"/>
        <end position="4187"/>
    </location>
</feature>
<dbReference type="Gene3D" id="2.60.40.10">
    <property type="entry name" value="Immunoglobulins"/>
    <property type="match status" value="17"/>
</dbReference>
<evidence type="ECO:0000313" key="6">
    <source>
        <dbReference type="EMBL" id="PPK76360.1"/>
    </source>
</evidence>
<dbReference type="OrthoDB" id="134475at2"/>
<feature type="region of interest" description="Disordered" evidence="4">
    <location>
        <begin position="45"/>
        <end position="66"/>
    </location>
</feature>
<feature type="compositionally biased region" description="Basic and acidic residues" evidence="4">
    <location>
        <begin position="291"/>
        <end position="308"/>
    </location>
</feature>
<feature type="region of interest" description="Disordered" evidence="4">
    <location>
        <begin position="208"/>
        <end position="325"/>
    </location>
</feature>
<comment type="similarity">
    <text evidence="1">Belongs to the serine-aspartate repeat-containing protein (SDr) family.</text>
</comment>
<dbReference type="Proteomes" id="UP000237749">
    <property type="component" value="Unassembled WGS sequence"/>
</dbReference>
<feature type="compositionally biased region" description="Polar residues" evidence="4">
    <location>
        <begin position="316"/>
        <end position="325"/>
    </location>
</feature>
<feature type="compositionally biased region" description="Low complexity" evidence="4">
    <location>
        <begin position="47"/>
        <end position="60"/>
    </location>
</feature>
<protein>
    <recommendedName>
        <fullName evidence="5">SpaA-like prealbumin fold domain-containing protein</fullName>
    </recommendedName>
</protein>
<feature type="compositionally biased region" description="Polar residues" evidence="4">
    <location>
        <begin position="255"/>
        <end position="265"/>
    </location>
</feature>
<keyword evidence="3" id="KW-0732">Signal</keyword>
<feature type="domain" description="SpaA-like prealbumin fold" evidence="5">
    <location>
        <begin position="4952"/>
        <end position="5033"/>
    </location>
</feature>
<dbReference type="Pfam" id="PF17802">
    <property type="entry name" value="SpaA"/>
    <property type="match status" value="12"/>
</dbReference>